<feature type="transmembrane region" description="Helical" evidence="3">
    <location>
        <begin position="6"/>
        <end position="27"/>
    </location>
</feature>
<dbReference type="EMBL" id="ADBJ01000002">
    <property type="protein sequence ID" value="EFA86570.1"/>
    <property type="molecule type" value="Genomic_DNA"/>
</dbReference>
<comment type="similarity">
    <text evidence="1">Belongs to the short-chain dehydrogenases/reductases (SDR) family.</text>
</comment>
<organism evidence="5 6">
    <name type="scientific">Heterostelium pallidum (strain ATCC 26659 / Pp 5 / PN500)</name>
    <name type="common">Cellular slime mold</name>
    <name type="synonym">Polysphondylium pallidum</name>
    <dbReference type="NCBI Taxonomy" id="670386"/>
    <lineage>
        <taxon>Eukaryota</taxon>
        <taxon>Amoebozoa</taxon>
        <taxon>Evosea</taxon>
        <taxon>Eumycetozoa</taxon>
        <taxon>Dictyostelia</taxon>
        <taxon>Acytosteliales</taxon>
        <taxon>Acytosteliaceae</taxon>
        <taxon>Heterostelium</taxon>
    </lineage>
</organism>
<dbReference type="InterPro" id="IPR036291">
    <property type="entry name" value="NAD(P)-bd_dom_sf"/>
</dbReference>
<dbReference type="STRING" id="670386.D3AW97"/>
<dbReference type="FunCoup" id="D3AW97">
    <property type="interactions" value="2"/>
</dbReference>
<feature type="domain" description="Ketoreductase" evidence="4">
    <location>
        <begin position="34"/>
        <end position="216"/>
    </location>
</feature>
<dbReference type="InterPro" id="IPR057326">
    <property type="entry name" value="KR_dom"/>
</dbReference>
<dbReference type="PANTHER" id="PTHR44196">
    <property type="entry name" value="DEHYDROGENASE/REDUCTASE SDR FAMILY MEMBER 7B"/>
    <property type="match status" value="1"/>
</dbReference>
<evidence type="ECO:0000256" key="3">
    <source>
        <dbReference type="SAM" id="Phobius"/>
    </source>
</evidence>
<protein>
    <submittedName>
        <fullName evidence="5">Short-chain dehydrogenase/reductase family protein</fullName>
    </submittedName>
</protein>
<keyword evidence="2" id="KW-0560">Oxidoreductase</keyword>
<dbReference type="SMART" id="SM00822">
    <property type="entry name" value="PKS_KR"/>
    <property type="match status" value="1"/>
</dbReference>
<dbReference type="RefSeq" id="XP_020438675.1">
    <property type="nucleotide sequence ID" value="XM_020571401.1"/>
</dbReference>
<evidence type="ECO:0000256" key="1">
    <source>
        <dbReference type="ARBA" id="ARBA00006484"/>
    </source>
</evidence>
<dbReference type="CDD" id="cd05233">
    <property type="entry name" value="SDR_c"/>
    <property type="match status" value="1"/>
</dbReference>
<evidence type="ECO:0000259" key="4">
    <source>
        <dbReference type="SMART" id="SM00822"/>
    </source>
</evidence>
<reference evidence="5 6" key="1">
    <citation type="journal article" date="2011" name="Genome Res.">
        <title>Phylogeny-wide analysis of social amoeba genomes highlights ancient origins for complex intercellular communication.</title>
        <authorList>
            <person name="Heidel A.J."/>
            <person name="Lawal H.M."/>
            <person name="Felder M."/>
            <person name="Schilde C."/>
            <person name="Helps N.R."/>
            <person name="Tunggal B."/>
            <person name="Rivero F."/>
            <person name="John U."/>
            <person name="Schleicher M."/>
            <person name="Eichinger L."/>
            <person name="Platzer M."/>
            <person name="Noegel A.A."/>
            <person name="Schaap P."/>
            <person name="Gloeckner G."/>
        </authorList>
    </citation>
    <scope>NUCLEOTIDE SEQUENCE [LARGE SCALE GENOMIC DNA]</scope>
    <source>
        <strain evidence="6">ATCC 26659 / Pp 5 / PN500</strain>
    </source>
</reference>
<dbReference type="Gene3D" id="3.40.50.720">
    <property type="entry name" value="NAD(P)-binding Rossmann-like Domain"/>
    <property type="match status" value="1"/>
</dbReference>
<dbReference type="SUPFAM" id="SSF51735">
    <property type="entry name" value="NAD(P)-binding Rossmann-fold domains"/>
    <property type="match status" value="1"/>
</dbReference>
<comment type="caution">
    <text evidence="5">The sequence shown here is derived from an EMBL/GenBank/DDBJ whole genome shotgun (WGS) entry which is preliminary data.</text>
</comment>
<dbReference type="OMA" id="AFHALPF"/>
<keyword evidence="3" id="KW-1133">Transmembrane helix</keyword>
<evidence type="ECO:0000313" key="5">
    <source>
        <dbReference type="EMBL" id="EFA86570.1"/>
    </source>
</evidence>
<name>D3AW97_HETP5</name>
<dbReference type="InParanoid" id="D3AW97"/>
<gene>
    <name evidence="5" type="ORF">PPL_00371</name>
</gene>
<dbReference type="Proteomes" id="UP000001396">
    <property type="component" value="Unassembled WGS sequence"/>
</dbReference>
<proteinExistence type="inferred from homology"/>
<dbReference type="Pfam" id="PF00106">
    <property type="entry name" value="adh_short"/>
    <property type="match status" value="1"/>
</dbReference>
<dbReference type="PANTHER" id="PTHR44196:SF1">
    <property type="entry name" value="DEHYDROGENASE_REDUCTASE SDR FAMILY MEMBER 7B"/>
    <property type="match status" value="1"/>
</dbReference>
<accession>D3AW97</accession>
<dbReference type="GeneID" id="31355905"/>
<keyword evidence="3" id="KW-0812">Transmembrane</keyword>
<dbReference type="AlphaFoldDB" id="D3AW97"/>
<dbReference type="GO" id="GO:0016020">
    <property type="term" value="C:membrane"/>
    <property type="evidence" value="ECO:0007669"/>
    <property type="project" value="TreeGrafter"/>
</dbReference>
<sequence length="298" mass="33413">MTTFSILGYIFFLLITPILYFIGLFNAKKFPDPRSILITGASSGIGKTLAINYAAKGKVLFLTGRNKERLEEVVSLCQRKGARVEYTTIDVTDREISEWIVDSDRKSPIDLVIANAGVTELVLPETMTYEEKLHRVNDVNVNGVLNTVMPLIPAFRERSTGQIVVTGSISYQVPLACPIYCATKSWVQCWCTSLRQELLPYGIGVTVLVPAFVRTPMSEAVPIANKPFEKTTDESVKIFMRDISSNKAFSCDNNAVLYLSSLFKVSPNLRDGWTFIQNKIYPEGNMDTYDYTSKKKNQ</sequence>
<evidence type="ECO:0000256" key="2">
    <source>
        <dbReference type="ARBA" id="ARBA00023002"/>
    </source>
</evidence>
<dbReference type="InterPro" id="IPR002347">
    <property type="entry name" value="SDR_fam"/>
</dbReference>
<dbReference type="PRINTS" id="PR00081">
    <property type="entry name" value="GDHRDH"/>
</dbReference>
<evidence type="ECO:0000313" key="6">
    <source>
        <dbReference type="Proteomes" id="UP000001396"/>
    </source>
</evidence>
<keyword evidence="6" id="KW-1185">Reference proteome</keyword>
<keyword evidence="3" id="KW-0472">Membrane</keyword>
<dbReference type="GO" id="GO:0016491">
    <property type="term" value="F:oxidoreductase activity"/>
    <property type="evidence" value="ECO:0007669"/>
    <property type="project" value="UniProtKB-KW"/>
</dbReference>